<reference evidence="7" key="1">
    <citation type="submission" date="2013-08" db="EMBL/GenBank/DDBJ databases">
        <authorList>
            <person name="Mendez C."/>
            <person name="Richter M."/>
            <person name="Ferrer M."/>
            <person name="Sanchez J."/>
        </authorList>
    </citation>
    <scope>NUCLEOTIDE SEQUENCE</scope>
</reference>
<evidence type="ECO:0000256" key="1">
    <source>
        <dbReference type="ARBA" id="ARBA00022490"/>
    </source>
</evidence>
<sequence>MPDTLDQIVLGLDYGQKNIGIAIGNRRTRSAQPLTTLNTRSGQFPWSELDRLVTQWTPDIFLIGVVPSHSGSINPARRQFQSALGARYGMPVVAWDESHTSEAARSEIRQRRADGRKPRRVTKGFEDAVAAALLVTSYLETPGA</sequence>
<evidence type="ECO:0000256" key="2">
    <source>
        <dbReference type="ARBA" id="ARBA00022517"/>
    </source>
</evidence>
<keyword evidence="4 7" id="KW-0378">Hydrolase</keyword>
<protein>
    <submittedName>
        <fullName evidence="7">Resolvase, holliday junction-type, YqgF-like protein</fullName>
        <ecNumber evidence="7">3.1.-.-</ecNumber>
    </submittedName>
</protein>
<evidence type="ECO:0000313" key="7">
    <source>
        <dbReference type="EMBL" id="EQD76373.1"/>
    </source>
</evidence>
<dbReference type="InterPro" id="IPR005227">
    <property type="entry name" value="YqgF"/>
</dbReference>
<evidence type="ECO:0000256" key="3">
    <source>
        <dbReference type="ARBA" id="ARBA00022722"/>
    </source>
</evidence>
<keyword evidence="2" id="KW-0690">Ribosome biogenesis</keyword>
<evidence type="ECO:0000259" key="6">
    <source>
        <dbReference type="SMART" id="SM00732"/>
    </source>
</evidence>
<dbReference type="HAMAP" id="MF_00651">
    <property type="entry name" value="Nuclease_YqgF"/>
    <property type="match status" value="1"/>
</dbReference>
<comment type="caution">
    <text evidence="7">The sequence shown here is derived from an EMBL/GenBank/DDBJ whole genome shotgun (WGS) entry which is preliminary data.</text>
</comment>
<dbReference type="Gene3D" id="3.30.420.140">
    <property type="entry name" value="YqgF/RNase H-like domain"/>
    <property type="match status" value="1"/>
</dbReference>
<feature type="compositionally biased region" description="Basic and acidic residues" evidence="5">
    <location>
        <begin position="99"/>
        <end position="116"/>
    </location>
</feature>
<dbReference type="InterPro" id="IPR006641">
    <property type="entry name" value="YqgF/RNaseH-like_dom"/>
</dbReference>
<feature type="region of interest" description="Disordered" evidence="5">
    <location>
        <begin position="99"/>
        <end position="119"/>
    </location>
</feature>
<dbReference type="PANTHER" id="PTHR33317">
    <property type="entry name" value="POLYNUCLEOTIDYL TRANSFERASE, RIBONUCLEASE H-LIKE SUPERFAMILY PROTEIN"/>
    <property type="match status" value="1"/>
</dbReference>
<dbReference type="CDD" id="cd16964">
    <property type="entry name" value="YqgF"/>
    <property type="match status" value="1"/>
</dbReference>
<dbReference type="NCBIfam" id="TIGR00250">
    <property type="entry name" value="RNAse_H_YqgF"/>
    <property type="match status" value="1"/>
</dbReference>
<evidence type="ECO:0000256" key="5">
    <source>
        <dbReference type="SAM" id="MobiDB-lite"/>
    </source>
</evidence>
<proteinExistence type="inferred from homology"/>
<dbReference type="GO" id="GO:0005829">
    <property type="term" value="C:cytosol"/>
    <property type="evidence" value="ECO:0007669"/>
    <property type="project" value="TreeGrafter"/>
</dbReference>
<dbReference type="EMBL" id="AUZY01001072">
    <property type="protein sequence ID" value="EQD76373.1"/>
    <property type="molecule type" value="Genomic_DNA"/>
</dbReference>
<accession>T1C657</accession>
<dbReference type="InterPro" id="IPR012337">
    <property type="entry name" value="RNaseH-like_sf"/>
</dbReference>
<dbReference type="SUPFAM" id="SSF53098">
    <property type="entry name" value="Ribonuclease H-like"/>
    <property type="match status" value="1"/>
</dbReference>
<reference evidence="7" key="2">
    <citation type="journal article" date="2014" name="ISME J.">
        <title>Microbial stratification in low pH oxic and suboxic macroscopic growths along an acid mine drainage.</title>
        <authorList>
            <person name="Mendez-Garcia C."/>
            <person name="Mesa V."/>
            <person name="Sprenger R.R."/>
            <person name="Richter M."/>
            <person name="Diez M.S."/>
            <person name="Solano J."/>
            <person name="Bargiela R."/>
            <person name="Golyshina O.V."/>
            <person name="Manteca A."/>
            <person name="Ramos J.L."/>
            <person name="Gallego J.R."/>
            <person name="Llorente I."/>
            <person name="Martins Dos Santos V.A."/>
            <person name="Jensen O.N."/>
            <person name="Pelaez A.I."/>
            <person name="Sanchez J."/>
            <person name="Ferrer M."/>
        </authorList>
    </citation>
    <scope>NUCLEOTIDE SEQUENCE</scope>
</reference>
<dbReference type="EC" id="3.1.-.-" evidence="7"/>
<name>T1C657_9ZZZZ</name>
<feature type="domain" description="YqgF/RNase H-like" evidence="6">
    <location>
        <begin position="7"/>
        <end position="104"/>
    </location>
</feature>
<gene>
    <name evidence="7" type="ORF">B1B_01731</name>
</gene>
<keyword evidence="1" id="KW-0963">Cytoplasm</keyword>
<dbReference type="InterPro" id="IPR037027">
    <property type="entry name" value="YqgF/RNaseH-like_dom_sf"/>
</dbReference>
<dbReference type="Pfam" id="PF03652">
    <property type="entry name" value="RuvX"/>
    <property type="match status" value="1"/>
</dbReference>
<dbReference type="GO" id="GO:0016787">
    <property type="term" value="F:hydrolase activity"/>
    <property type="evidence" value="ECO:0007669"/>
    <property type="project" value="UniProtKB-KW"/>
</dbReference>
<organism evidence="7">
    <name type="scientific">mine drainage metagenome</name>
    <dbReference type="NCBI Taxonomy" id="410659"/>
    <lineage>
        <taxon>unclassified sequences</taxon>
        <taxon>metagenomes</taxon>
        <taxon>ecological metagenomes</taxon>
    </lineage>
</organism>
<evidence type="ECO:0000256" key="4">
    <source>
        <dbReference type="ARBA" id="ARBA00022801"/>
    </source>
</evidence>
<dbReference type="SMART" id="SM00732">
    <property type="entry name" value="YqgFc"/>
    <property type="match status" value="1"/>
</dbReference>
<dbReference type="PANTHER" id="PTHR33317:SF4">
    <property type="entry name" value="POLYNUCLEOTIDYL TRANSFERASE, RIBONUCLEASE H-LIKE SUPERFAMILY PROTEIN"/>
    <property type="match status" value="1"/>
</dbReference>
<dbReference type="AlphaFoldDB" id="T1C657"/>
<dbReference type="GO" id="GO:0004518">
    <property type="term" value="F:nuclease activity"/>
    <property type="evidence" value="ECO:0007669"/>
    <property type="project" value="UniProtKB-KW"/>
</dbReference>
<keyword evidence="3" id="KW-0540">Nuclease</keyword>
<dbReference type="GO" id="GO:0000967">
    <property type="term" value="P:rRNA 5'-end processing"/>
    <property type="evidence" value="ECO:0007669"/>
    <property type="project" value="TreeGrafter"/>
</dbReference>